<feature type="domain" description="Phage capsid-like C-terminal" evidence="2">
    <location>
        <begin position="24"/>
        <end position="325"/>
    </location>
</feature>
<evidence type="ECO:0000313" key="3">
    <source>
        <dbReference type="EMBL" id="OES26286.1"/>
    </source>
</evidence>
<dbReference type="InterPro" id="IPR054612">
    <property type="entry name" value="Phage_capsid-like_C"/>
</dbReference>
<comment type="subcellular location">
    <subcellularLocation>
        <location evidence="1">Virion</location>
    </subcellularLocation>
</comment>
<dbReference type="EMBL" id="MIPY01000035">
    <property type="protein sequence ID" value="OES26286.1"/>
    <property type="molecule type" value="Genomic_DNA"/>
</dbReference>
<proteinExistence type="predicted"/>
<name>A0AB36FPM8_ALTMA</name>
<sequence>MKKQQSQKNSKPLSFAELQVLHGEELSTKIIDRATPSHALLDEIDRIDVESTEHRELVVTSRIKAALTGEHGSIDSNVSLTEGHRYASVKSLFGKVYAQTLITDEIVSDAHIDIKEEFIRLASDDFLNVLVEQLLYGDESRANGIQRLRGVLDARIDKANGFSEAFKDDDERHQDFYKVIKTGSSGSFGANAAAIKAHFSAVKKSLPSKYKRNAKWYMNADTFEELELVADSTGQSLLIRWGRSVYGGEETFLMLGHPIVIIDQMNPSEANGTPVMFGDLRAAIKVLDLKGEGSYFTTDKVTVKGATIAYIDSRYGEIIQANDALRVSLQAS</sequence>
<comment type="caution">
    <text evidence="3">The sequence shown here is derived from an EMBL/GenBank/DDBJ whole genome shotgun (WGS) entry which is preliminary data.</text>
</comment>
<dbReference type="AlphaFoldDB" id="A0AB36FPM8"/>
<evidence type="ECO:0000256" key="1">
    <source>
        <dbReference type="ARBA" id="ARBA00004328"/>
    </source>
</evidence>
<evidence type="ECO:0000313" key="4">
    <source>
        <dbReference type="Proteomes" id="UP000095392"/>
    </source>
</evidence>
<dbReference type="RefSeq" id="WP_069945184.1">
    <property type="nucleotide sequence ID" value="NZ_MIPW01000028.1"/>
</dbReference>
<organism evidence="3 4">
    <name type="scientific">Alteromonas macleodii</name>
    <name type="common">Pseudoalteromonas macleodii</name>
    <dbReference type="NCBI Taxonomy" id="28108"/>
    <lineage>
        <taxon>Bacteria</taxon>
        <taxon>Pseudomonadati</taxon>
        <taxon>Pseudomonadota</taxon>
        <taxon>Gammaproteobacteria</taxon>
        <taxon>Alteromonadales</taxon>
        <taxon>Alteromonadaceae</taxon>
        <taxon>Alteromonas/Salinimonas group</taxon>
        <taxon>Alteromonas</taxon>
    </lineage>
</organism>
<evidence type="ECO:0000259" key="2">
    <source>
        <dbReference type="Pfam" id="PF05065"/>
    </source>
</evidence>
<reference evidence="3 4" key="1">
    <citation type="submission" date="2016-09" db="EMBL/GenBank/DDBJ databases">
        <title>Draft Genome Sequence of four Alteromonas macleodii strains isolated from copper coupons and grown long-term at elevated copper levels.</title>
        <authorList>
            <person name="Cusick K."/>
            <person name="Dale J."/>
            <person name="Little B."/>
            <person name="Biffinger J."/>
        </authorList>
    </citation>
    <scope>NUCLEOTIDE SEQUENCE [LARGE SCALE GENOMIC DNA]</scope>
    <source>
        <strain evidence="3 4">KCP01</strain>
    </source>
</reference>
<dbReference type="SUPFAM" id="SSF56563">
    <property type="entry name" value="Major capsid protein gp5"/>
    <property type="match status" value="1"/>
</dbReference>
<accession>A0AB36FPM8</accession>
<gene>
    <name evidence="3" type="ORF">BFV95_4043</name>
</gene>
<dbReference type="Proteomes" id="UP000095392">
    <property type="component" value="Unassembled WGS sequence"/>
</dbReference>
<dbReference type="InterPro" id="IPR024455">
    <property type="entry name" value="Phage_capsid"/>
</dbReference>
<dbReference type="Pfam" id="PF05065">
    <property type="entry name" value="Phage_capsid"/>
    <property type="match status" value="1"/>
</dbReference>
<dbReference type="NCBIfam" id="TIGR01554">
    <property type="entry name" value="major_cap_HK97"/>
    <property type="match status" value="1"/>
</dbReference>
<protein>
    <submittedName>
        <fullName evidence="3">Phage major capsid protein, HK97 family</fullName>
    </submittedName>
</protein>
<keyword evidence="4" id="KW-1185">Reference proteome</keyword>